<dbReference type="SUPFAM" id="SSF53335">
    <property type="entry name" value="S-adenosyl-L-methionine-dependent methyltransferases"/>
    <property type="match status" value="1"/>
</dbReference>
<dbReference type="InterPro" id="IPR036390">
    <property type="entry name" value="WH_DNA-bd_sf"/>
</dbReference>
<dbReference type="PANTHER" id="PTHR45128">
    <property type="entry name" value="METHYLTRANSFERASE TYPE 11"/>
    <property type="match status" value="1"/>
</dbReference>
<dbReference type="PANTHER" id="PTHR45128:SF1">
    <property type="entry name" value="S-ADENOSYLMETHIONINE-DEPENDENT METHYLTRANSFERASE RV2258C"/>
    <property type="match status" value="1"/>
</dbReference>
<organism evidence="3 4">
    <name type="scientific">Aeoliella straminimaris</name>
    <dbReference type="NCBI Taxonomy" id="2954799"/>
    <lineage>
        <taxon>Bacteria</taxon>
        <taxon>Pseudomonadati</taxon>
        <taxon>Planctomycetota</taxon>
        <taxon>Planctomycetia</taxon>
        <taxon>Pirellulales</taxon>
        <taxon>Lacipirellulaceae</taxon>
        <taxon>Aeoliella</taxon>
    </lineage>
</organism>
<dbReference type="Gene3D" id="3.40.50.150">
    <property type="entry name" value="Vaccinia Virus protein VP39"/>
    <property type="match status" value="1"/>
</dbReference>
<dbReference type="InterPro" id="IPR048711">
    <property type="entry name" value="WHD_Rv2258c"/>
</dbReference>
<dbReference type="GO" id="GO:0032259">
    <property type="term" value="P:methylation"/>
    <property type="evidence" value="ECO:0007669"/>
    <property type="project" value="UniProtKB-KW"/>
</dbReference>
<dbReference type="Pfam" id="PF13847">
    <property type="entry name" value="Methyltransf_31"/>
    <property type="match status" value="1"/>
</dbReference>
<proteinExistence type="predicted"/>
<dbReference type="InterPro" id="IPR036388">
    <property type="entry name" value="WH-like_DNA-bd_sf"/>
</dbReference>
<keyword evidence="3" id="KW-0489">Methyltransferase</keyword>
<dbReference type="Proteomes" id="UP001155241">
    <property type="component" value="Unassembled WGS sequence"/>
</dbReference>
<dbReference type="Gene3D" id="1.10.10.10">
    <property type="entry name" value="Winged helix-like DNA-binding domain superfamily/Winged helix DNA-binding domain"/>
    <property type="match status" value="1"/>
</dbReference>
<evidence type="ECO:0000259" key="1">
    <source>
        <dbReference type="Pfam" id="PF13847"/>
    </source>
</evidence>
<dbReference type="InterPro" id="IPR025714">
    <property type="entry name" value="Methyltranfer_dom"/>
</dbReference>
<evidence type="ECO:0000313" key="3">
    <source>
        <dbReference type="EMBL" id="MCO6043205.1"/>
    </source>
</evidence>
<comment type="caution">
    <text evidence="3">The sequence shown here is derived from an EMBL/GenBank/DDBJ whole genome shotgun (WGS) entry which is preliminary data.</text>
</comment>
<keyword evidence="3" id="KW-0808">Transferase</keyword>
<dbReference type="SUPFAM" id="SSF46785">
    <property type="entry name" value="Winged helix' DNA-binding domain"/>
    <property type="match status" value="1"/>
</dbReference>
<sequence>MSASIPATLAPSENSEEAGFDAARHEAFGQRVVGMLNDASLTFMLSIGHRTGLLDAMRRLDRPAATHEIADEAGLEERYVREWLGALVTGRVVEYCPETRTYSLPAEHAAWLTRAATPNNMAGVMQFMAMFGKIEDHVHDCFQNGGGVPYERFERFHEIMAEESFQTVVAALDDYVLPLVDGLVESLERGIDAVDVGCGRGLALMHMAGRFPKSNFVGYDFSNEAIEWANDEAARRGLSNIRFEVRDAAKLDDQGRFDVVFAFDAIHDQIDPHAMLAGISRALKNDGLFLAQDIRSSSHLEKNLEHPVAPFLYTISTMHCMTVSLAHAGCGLGTCWGEELALKMLKEAGFHDVVVHTLEHDIMNNYYVCRKQ</sequence>
<accession>A0A9X2F6K2</accession>
<dbReference type="InterPro" id="IPR053173">
    <property type="entry name" value="SAM-binding_MTase"/>
</dbReference>
<dbReference type="EMBL" id="JAMXLR010000020">
    <property type="protein sequence ID" value="MCO6043205.1"/>
    <property type="molecule type" value="Genomic_DNA"/>
</dbReference>
<feature type="domain" description="Methyltransferase" evidence="1">
    <location>
        <begin position="189"/>
        <end position="305"/>
    </location>
</feature>
<dbReference type="CDD" id="cd02440">
    <property type="entry name" value="AdoMet_MTases"/>
    <property type="match status" value="1"/>
</dbReference>
<dbReference type="RefSeq" id="WP_252851304.1">
    <property type="nucleotide sequence ID" value="NZ_JAMXLR010000020.1"/>
</dbReference>
<keyword evidence="4" id="KW-1185">Reference proteome</keyword>
<protein>
    <submittedName>
        <fullName evidence="3">Class I SAM-dependent methyltransferase</fullName>
    </submittedName>
</protein>
<evidence type="ECO:0000259" key="2">
    <source>
        <dbReference type="Pfam" id="PF21320"/>
    </source>
</evidence>
<feature type="domain" description="S-adenosylmethionine-dependent methyltransferase Rv2258c-like winged HTH" evidence="2">
    <location>
        <begin position="39"/>
        <end position="114"/>
    </location>
</feature>
<dbReference type="AlphaFoldDB" id="A0A9X2F6K2"/>
<evidence type="ECO:0000313" key="4">
    <source>
        <dbReference type="Proteomes" id="UP001155241"/>
    </source>
</evidence>
<gene>
    <name evidence="3" type="ORF">NG895_04745</name>
</gene>
<name>A0A9X2F6K2_9BACT</name>
<reference evidence="3" key="1">
    <citation type="submission" date="2022-06" db="EMBL/GenBank/DDBJ databases">
        <title>Aeoliella straminimaris, a novel planctomycete from sediments.</title>
        <authorList>
            <person name="Vitorino I.R."/>
            <person name="Lage O.M."/>
        </authorList>
    </citation>
    <scope>NUCLEOTIDE SEQUENCE</scope>
    <source>
        <strain evidence="3">ICT_H6.2</strain>
    </source>
</reference>
<dbReference type="Pfam" id="PF21320">
    <property type="entry name" value="WHD_Rv2258c"/>
    <property type="match status" value="1"/>
</dbReference>
<dbReference type="InterPro" id="IPR029063">
    <property type="entry name" value="SAM-dependent_MTases_sf"/>
</dbReference>
<dbReference type="GO" id="GO:0008168">
    <property type="term" value="F:methyltransferase activity"/>
    <property type="evidence" value="ECO:0007669"/>
    <property type="project" value="UniProtKB-KW"/>
</dbReference>